<dbReference type="PANTHER" id="PTHR32552:SF84">
    <property type="entry name" value="TONB-DEPENDENT RECEPTOR-RELATED"/>
    <property type="match status" value="1"/>
</dbReference>
<dbReference type="InterPro" id="IPR036942">
    <property type="entry name" value="Beta-barrel_TonB_sf"/>
</dbReference>
<dbReference type="RefSeq" id="WP_092286519.1">
    <property type="nucleotide sequence ID" value="NZ_LT629763.1"/>
</dbReference>
<dbReference type="Proteomes" id="UP000243413">
    <property type="component" value="Chromosome I"/>
</dbReference>
<evidence type="ECO:0000256" key="12">
    <source>
        <dbReference type="SAM" id="SignalP"/>
    </source>
</evidence>
<evidence type="ECO:0000256" key="4">
    <source>
        <dbReference type="ARBA" id="ARBA00022452"/>
    </source>
</evidence>
<name>A0A1H1T4W6_9GAMM</name>
<dbReference type="Gene3D" id="2.40.170.20">
    <property type="entry name" value="TonB-dependent receptor, beta-barrel domain"/>
    <property type="match status" value="1"/>
</dbReference>
<dbReference type="GO" id="GO:0038023">
    <property type="term" value="F:signaling receptor activity"/>
    <property type="evidence" value="ECO:0007669"/>
    <property type="project" value="InterPro"/>
</dbReference>
<evidence type="ECO:0000256" key="6">
    <source>
        <dbReference type="ARBA" id="ARBA00023077"/>
    </source>
</evidence>
<sequence length="721" mass="80006">MKSIFLRSTGVLLLCAPVSYVFAQDALELPTLEVIGSKQDPVGLQLDVPAESGSRLDITPRETPASVSVVNREQISARGAENTQDMLASIPGVTAAAPPGFAGFTSWRGFTGSQVTQMFNGITVQYDAIAARPVDSWVYDRVEAIGGASSFLNGSGGVGGSINYISKLADPAQSFIDGRVKYGSFDSRELAFGLSQRLTEGQVRNTLRLDVSQTNSNGYVDREERSAFTSALSLRTDFSERLSHTLAVEYQNEQVDSPYWGTPVLQPIGGEMKIDESRRFENYNVEDGRYEQRVRWLRSITEYWLSEQTRLRNTFYHYNAQRDYRNLERYTYTPDNSQISRSAALLQRHDQEVNGDRVELLHNSRLFDRKSDWSLGLDYSHNVQTRYPRSISAVFDVVDPGNFDPGHFYDIPGMTPGHDPQRSNELNTWALYLENRTELTDRLALLTGLRHDWIDLQVTNHQTPSATNPAEFGQTYEPTTGRIGLVYELTPAANVYVQYSTAADPPAGVLTTASFGQTQDFDLTTGEQWEVGSKFDFLDGRGSATVALYQITRKDLATNDPNNPGETLPVGQQSSTGIELAGSLWVTQKLLAEGNVAWVDAEYDEFNDNVAGVAVSRAGNTPSNVPDRVANLWLTYDVAPRWQLGMDTRYVASVYADAANTLSVPSYTLFGAFVGYELVEDTQLSLRGRNLTDEVYARQAGSTMLYLGAPRSLEVALQTRF</sequence>
<dbReference type="InterPro" id="IPR012910">
    <property type="entry name" value="Plug_dom"/>
</dbReference>
<evidence type="ECO:0000256" key="3">
    <source>
        <dbReference type="ARBA" id="ARBA00022448"/>
    </source>
</evidence>
<keyword evidence="9 10" id="KW-0998">Cell outer membrane</keyword>
<keyword evidence="8" id="KW-0675">Receptor</keyword>
<evidence type="ECO:0000259" key="13">
    <source>
        <dbReference type="Pfam" id="PF00593"/>
    </source>
</evidence>
<evidence type="ECO:0000259" key="14">
    <source>
        <dbReference type="Pfam" id="PF07715"/>
    </source>
</evidence>
<evidence type="ECO:0000256" key="10">
    <source>
        <dbReference type="PROSITE-ProRule" id="PRU01360"/>
    </source>
</evidence>
<dbReference type="GO" id="GO:0015891">
    <property type="term" value="P:siderophore transport"/>
    <property type="evidence" value="ECO:0007669"/>
    <property type="project" value="InterPro"/>
</dbReference>
<reference evidence="16" key="1">
    <citation type="submission" date="2016-10" db="EMBL/GenBank/DDBJ databases">
        <authorList>
            <person name="Varghese N."/>
            <person name="Submissions S."/>
        </authorList>
    </citation>
    <scope>NUCLEOTIDE SEQUENCE [LARGE SCALE GENOMIC DNA]</scope>
    <source>
        <strain evidence="16">JCM 14963</strain>
    </source>
</reference>
<keyword evidence="7 10" id="KW-0472">Membrane</keyword>
<evidence type="ECO:0000313" key="15">
    <source>
        <dbReference type="EMBL" id="SDS55056.1"/>
    </source>
</evidence>
<dbReference type="Pfam" id="PF00593">
    <property type="entry name" value="TonB_dep_Rec_b-barrel"/>
    <property type="match status" value="1"/>
</dbReference>
<keyword evidence="3 10" id="KW-0813">Transport</keyword>
<dbReference type="InterPro" id="IPR037066">
    <property type="entry name" value="Plug_dom_sf"/>
</dbReference>
<dbReference type="CDD" id="cd01347">
    <property type="entry name" value="ligand_gated_channel"/>
    <property type="match status" value="1"/>
</dbReference>
<keyword evidence="6 11" id="KW-0798">TonB box</keyword>
<dbReference type="AlphaFoldDB" id="A0A1H1T4W6"/>
<keyword evidence="4 10" id="KW-1134">Transmembrane beta strand</keyword>
<dbReference type="GO" id="GO:0015344">
    <property type="term" value="F:siderophore uptake transmembrane transporter activity"/>
    <property type="evidence" value="ECO:0007669"/>
    <property type="project" value="TreeGrafter"/>
</dbReference>
<comment type="subcellular location">
    <subcellularLocation>
        <location evidence="1 10">Cell outer membrane</location>
        <topology evidence="1 10">Multi-pass membrane protein</topology>
    </subcellularLocation>
</comment>
<evidence type="ECO:0000256" key="5">
    <source>
        <dbReference type="ARBA" id="ARBA00022692"/>
    </source>
</evidence>
<dbReference type="OrthoDB" id="127311at2"/>
<dbReference type="GO" id="GO:0009279">
    <property type="term" value="C:cell outer membrane"/>
    <property type="evidence" value="ECO:0007669"/>
    <property type="project" value="UniProtKB-SubCell"/>
</dbReference>
<evidence type="ECO:0000256" key="8">
    <source>
        <dbReference type="ARBA" id="ARBA00023170"/>
    </source>
</evidence>
<dbReference type="Gene3D" id="2.170.130.10">
    <property type="entry name" value="TonB-dependent receptor, plug domain"/>
    <property type="match status" value="1"/>
</dbReference>
<dbReference type="SUPFAM" id="SSF56935">
    <property type="entry name" value="Porins"/>
    <property type="match status" value="1"/>
</dbReference>
<dbReference type="PANTHER" id="PTHR32552">
    <property type="entry name" value="FERRICHROME IRON RECEPTOR-RELATED"/>
    <property type="match status" value="1"/>
</dbReference>
<protein>
    <submittedName>
        <fullName evidence="15">Iron complex outermembrane recepter protein</fullName>
    </submittedName>
</protein>
<accession>A0A1H1T4W6</accession>
<dbReference type="PROSITE" id="PS52016">
    <property type="entry name" value="TONB_DEPENDENT_REC_3"/>
    <property type="match status" value="1"/>
</dbReference>
<dbReference type="InterPro" id="IPR010105">
    <property type="entry name" value="TonB_sidphr_rcpt"/>
</dbReference>
<feature type="signal peptide" evidence="12">
    <location>
        <begin position="1"/>
        <end position="23"/>
    </location>
</feature>
<organism evidence="15 16">
    <name type="scientific">Halopseudomonas sabulinigri</name>
    <dbReference type="NCBI Taxonomy" id="472181"/>
    <lineage>
        <taxon>Bacteria</taxon>
        <taxon>Pseudomonadati</taxon>
        <taxon>Pseudomonadota</taxon>
        <taxon>Gammaproteobacteria</taxon>
        <taxon>Pseudomonadales</taxon>
        <taxon>Pseudomonadaceae</taxon>
        <taxon>Halopseudomonas</taxon>
    </lineage>
</organism>
<evidence type="ECO:0000256" key="1">
    <source>
        <dbReference type="ARBA" id="ARBA00004571"/>
    </source>
</evidence>
<dbReference type="Pfam" id="PF07715">
    <property type="entry name" value="Plug"/>
    <property type="match status" value="1"/>
</dbReference>
<keyword evidence="5 10" id="KW-0812">Transmembrane</keyword>
<feature type="domain" description="TonB-dependent receptor plug" evidence="14">
    <location>
        <begin position="60"/>
        <end position="160"/>
    </location>
</feature>
<dbReference type="EMBL" id="LT629763">
    <property type="protein sequence ID" value="SDS55056.1"/>
    <property type="molecule type" value="Genomic_DNA"/>
</dbReference>
<keyword evidence="12" id="KW-0732">Signal</keyword>
<comment type="similarity">
    <text evidence="2 10 11">Belongs to the TonB-dependent receptor family.</text>
</comment>
<evidence type="ECO:0000313" key="16">
    <source>
        <dbReference type="Proteomes" id="UP000243413"/>
    </source>
</evidence>
<proteinExistence type="inferred from homology"/>
<feature type="domain" description="TonB-dependent receptor-like beta-barrel" evidence="13">
    <location>
        <begin position="288"/>
        <end position="691"/>
    </location>
</feature>
<gene>
    <name evidence="15" type="ORF">SAMN05216271_2169</name>
</gene>
<dbReference type="STRING" id="472181.SAMN05216271_2169"/>
<evidence type="ECO:0000256" key="11">
    <source>
        <dbReference type="RuleBase" id="RU003357"/>
    </source>
</evidence>
<dbReference type="NCBIfam" id="TIGR01783">
    <property type="entry name" value="TonB-siderophor"/>
    <property type="match status" value="1"/>
</dbReference>
<evidence type="ECO:0000256" key="9">
    <source>
        <dbReference type="ARBA" id="ARBA00023237"/>
    </source>
</evidence>
<evidence type="ECO:0000256" key="2">
    <source>
        <dbReference type="ARBA" id="ARBA00009810"/>
    </source>
</evidence>
<evidence type="ECO:0000256" key="7">
    <source>
        <dbReference type="ARBA" id="ARBA00023136"/>
    </source>
</evidence>
<feature type="chain" id="PRO_5009260721" evidence="12">
    <location>
        <begin position="24"/>
        <end position="721"/>
    </location>
</feature>
<dbReference type="InterPro" id="IPR039426">
    <property type="entry name" value="TonB-dep_rcpt-like"/>
</dbReference>
<dbReference type="InterPro" id="IPR000531">
    <property type="entry name" value="Beta-barrel_TonB"/>
</dbReference>